<dbReference type="InterPro" id="IPR044855">
    <property type="entry name" value="CoA-Trfase_III_dom3_sf"/>
</dbReference>
<feature type="region of interest" description="Disordered" evidence="2">
    <location>
        <begin position="1"/>
        <end position="34"/>
    </location>
</feature>
<dbReference type="Gene3D" id="3.40.50.10540">
    <property type="entry name" value="Crotonobetainyl-coa:carnitine coa-transferase, domain 1"/>
    <property type="match status" value="1"/>
</dbReference>
<sequence length="421" mass="44697">MANGNASEREAGAPAAEARPGAGSRGGEAREDAGRRAARLFGRSGEGPLAGLLVADFARVLAGPYATMMLADLGATVIKVEGPGGDDTRTWRPPVRDGEATYYLSVNRNKTDVVLDFKDPEDMALARELARRADVLVENFKPGGLAKYGLDYDSVREENPDIVYASVTGFGPANPQPGYDLLVQGLSGFMSLTGEPDGEPMRAGVAIFDVITGLHTTIGILAALRHRDATGRGQKVDANLLSSALSGLANQTSAYVAGGVTPTRMGNEHPSLYPYLPLPTGEGELILAVGNDRQFRAACEVLGHPKWADDERFARNDARNGHRPELAELLIEALSHRDAQEWYARLTERGVPCAPINSVAQGVELAESLGLAPIARAGGRPDAVPTVANPITLSETSVQYDLDPPALGADSEAVRAWLRER</sequence>
<dbReference type="PANTHER" id="PTHR48207">
    <property type="entry name" value="SUCCINATE--HYDROXYMETHYLGLUTARATE COA-TRANSFERASE"/>
    <property type="match status" value="1"/>
</dbReference>
<proteinExistence type="predicted"/>
<dbReference type="Gene3D" id="3.30.1540.10">
    <property type="entry name" value="formyl-coa transferase, domain 3"/>
    <property type="match status" value="1"/>
</dbReference>
<evidence type="ECO:0000256" key="1">
    <source>
        <dbReference type="ARBA" id="ARBA00022679"/>
    </source>
</evidence>
<dbReference type="InterPro" id="IPR023606">
    <property type="entry name" value="CoA-Trfase_III_dom_1_sf"/>
</dbReference>
<dbReference type="RefSeq" id="WP_160952725.1">
    <property type="nucleotide sequence ID" value="NZ_WWEQ01000013.1"/>
</dbReference>
<organism evidence="3 4">
    <name type="scientific">Brevibacterium rongguiense</name>
    <dbReference type="NCBI Taxonomy" id="2695267"/>
    <lineage>
        <taxon>Bacteria</taxon>
        <taxon>Bacillati</taxon>
        <taxon>Actinomycetota</taxon>
        <taxon>Actinomycetes</taxon>
        <taxon>Micrococcales</taxon>
        <taxon>Brevibacteriaceae</taxon>
        <taxon>Brevibacterium</taxon>
    </lineage>
</organism>
<evidence type="ECO:0000256" key="2">
    <source>
        <dbReference type="SAM" id="MobiDB-lite"/>
    </source>
</evidence>
<dbReference type="InterPro" id="IPR050483">
    <property type="entry name" value="CoA-transferase_III_domain"/>
</dbReference>
<dbReference type="AlphaFoldDB" id="A0A6N9H5T9"/>
<dbReference type="GO" id="GO:0008410">
    <property type="term" value="F:CoA-transferase activity"/>
    <property type="evidence" value="ECO:0007669"/>
    <property type="project" value="TreeGrafter"/>
</dbReference>
<dbReference type="SUPFAM" id="SSF89796">
    <property type="entry name" value="CoA-transferase family III (CaiB/BaiF)"/>
    <property type="match status" value="1"/>
</dbReference>
<evidence type="ECO:0000313" key="4">
    <source>
        <dbReference type="Proteomes" id="UP000469215"/>
    </source>
</evidence>
<feature type="compositionally biased region" description="Low complexity" evidence="2">
    <location>
        <begin position="12"/>
        <end position="22"/>
    </location>
</feature>
<dbReference type="EMBL" id="WWEQ01000013">
    <property type="protein sequence ID" value="MYM19293.1"/>
    <property type="molecule type" value="Genomic_DNA"/>
</dbReference>
<dbReference type="PANTHER" id="PTHR48207:SF3">
    <property type="entry name" value="SUCCINATE--HYDROXYMETHYLGLUTARATE COA-TRANSFERASE"/>
    <property type="match status" value="1"/>
</dbReference>
<evidence type="ECO:0000313" key="3">
    <source>
        <dbReference type="EMBL" id="MYM19293.1"/>
    </source>
</evidence>
<name>A0A6N9H5T9_9MICO</name>
<dbReference type="Proteomes" id="UP000469215">
    <property type="component" value="Unassembled WGS sequence"/>
</dbReference>
<keyword evidence="1 3" id="KW-0808">Transferase</keyword>
<accession>A0A6N9H5T9</accession>
<comment type="caution">
    <text evidence="3">The sequence shown here is derived from an EMBL/GenBank/DDBJ whole genome shotgun (WGS) entry which is preliminary data.</text>
</comment>
<dbReference type="Pfam" id="PF02515">
    <property type="entry name" value="CoA_transf_3"/>
    <property type="match status" value="1"/>
</dbReference>
<protein>
    <submittedName>
        <fullName evidence="3">CoA transferase</fullName>
    </submittedName>
</protein>
<keyword evidence="4" id="KW-1185">Reference proteome</keyword>
<dbReference type="InterPro" id="IPR003673">
    <property type="entry name" value="CoA-Trfase_fam_III"/>
</dbReference>
<reference evidence="3 4" key="1">
    <citation type="submission" date="2020-01" db="EMBL/GenBank/DDBJ databases">
        <authorList>
            <person name="Deng T."/>
        </authorList>
    </citation>
    <scope>NUCLEOTIDE SEQUENCE [LARGE SCALE GENOMIC DNA]</scope>
    <source>
        <strain evidence="3 4">5221</strain>
    </source>
</reference>
<gene>
    <name evidence="3" type="ORF">GSY69_04735</name>
</gene>